<keyword evidence="12" id="KW-1185">Reference proteome</keyword>
<evidence type="ECO:0000256" key="3">
    <source>
        <dbReference type="ARBA" id="ARBA00010742"/>
    </source>
</evidence>
<keyword evidence="5" id="KW-1003">Cell membrane</keyword>
<dbReference type="Pfam" id="PF13379">
    <property type="entry name" value="NMT1_2"/>
    <property type="match status" value="1"/>
</dbReference>
<dbReference type="RefSeq" id="WP_233098052.1">
    <property type="nucleotide sequence ID" value="NZ_BKZW01000006.1"/>
</dbReference>
<evidence type="ECO:0000313" key="12">
    <source>
        <dbReference type="Proteomes" id="UP000326912"/>
    </source>
</evidence>
<keyword evidence="11" id="KW-0449">Lipoprotein</keyword>
<comment type="subcellular location">
    <subcellularLocation>
        <location evidence="2">Cell inner membrane</location>
    </subcellularLocation>
    <subcellularLocation>
        <location evidence="1">Periplasm</location>
    </subcellularLocation>
</comment>
<dbReference type="PANTHER" id="PTHR30024:SF47">
    <property type="entry name" value="TAURINE-BINDING PERIPLASMIC PROTEIN"/>
    <property type="match status" value="1"/>
</dbReference>
<proteinExistence type="inferred from homology"/>
<dbReference type="SUPFAM" id="SSF53850">
    <property type="entry name" value="Periplasmic binding protein-like II"/>
    <property type="match status" value="1"/>
</dbReference>
<dbReference type="InterPro" id="IPR001638">
    <property type="entry name" value="Solute-binding_3/MltF_N"/>
</dbReference>
<dbReference type="GO" id="GO:0042626">
    <property type="term" value="F:ATPase-coupled transmembrane transporter activity"/>
    <property type="evidence" value="ECO:0007669"/>
    <property type="project" value="InterPro"/>
</dbReference>
<comment type="caution">
    <text evidence="11">The sequence shown here is derived from an EMBL/GenBank/DDBJ whole genome shotgun (WGS) entry which is preliminary data.</text>
</comment>
<organism evidence="11 12">
    <name type="scientific">Dictyobacter vulcani</name>
    <dbReference type="NCBI Taxonomy" id="2607529"/>
    <lineage>
        <taxon>Bacteria</taxon>
        <taxon>Bacillati</taxon>
        <taxon>Chloroflexota</taxon>
        <taxon>Ktedonobacteria</taxon>
        <taxon>Ktedonobacterales</taxon>
        <taxon>Dictyobacteraceae</taxon>
        <taxon>Dictyobacter</taxon>
    </lineage>
</organism>
<dbReference type="InterPro" id="IPR010067">
    <property type="entry name" value="ABC_SsuA_sub-bd"/>
</dbReference>
<evidence type="ECO:0000256" key="6">
    <source>
        <dbReference type="ARBA" id="ARBA00022519"/>
    </source>
</evidence>
<dbReference type="PANTHER" id="PTHR30024">
    <property type="entry name" value="ALIPHATIC SULFONATES-BINDING PROTEIN-RELATED"/>
    <property type="match status" value="1"/>
</dbReference>
<protein>
    <submittedName>
        <fullName evidence="11">Lipoprotein</fullName>
    </submittedName>
</protein>
<evidence type="ECO:0000256" key="2">
    <source>
        <dbReference type="ARBA" id="ARBA00004533"/>
    </source>
</evidence>
<sequence>MKASSHHLSRTMAILVFFSLLITACGNDSNANNSTNSTSGNKSSSPVTVHLGYFPNITHAVALVGVARGTFAQALGNDTLDASKTFNAGPALMEALSAGDIDIGYVGPNPAINTYVKSHGDALRIIAGASSGGASFIVRPGANIKTASDLKGKKLATPQKGGTQDIALRHYLQANNLKTSEQGGDVQILPTDNANILNEFKQGQIDGAWVPEPWASRLVNEAQGTIFLDERTIWPDNKFITTVVVARKDFLDQHPDVVQKFLQAHVETVQYINQNLPDAEKVANTQLKKLTGKALSSKAIDGSFKRLDITYDPLATTLFKSADNAYALGFLGHSKPDLSNIFSLDILNNVLSSKGLQKVAAS</sequence>
<evidence type="ECO:0000256" key="8">
    <source>
        <dbReference type="ARBA" id="ARBA00023136"/>
    </source>
</evidence>
<evidence type="ECO:0000256" key="4">
    <source>
        <dbReference type="ARBA" id="ARBA00022448"/>
    </source>
</evidence>
<dbReference type="GO" id="GO:0042597">
    <property type="term" value="C:periplasmic space"/>
    <property type="evidence" value="ECO:0007669"/>
    <property type="project" value="UniProtKB-SubCell"/>
</dbReference>
<evidence type="ECO:0000256" key="9">
    <source>
        <dbReference type="SAM" id="SignalP"/>
    </source>
</evidence>
<dbReference type="GO" id="GO:0005886">
    <property type="term" value="C:plasma membrane"/>
    <property type="evidence" value="ECO:0007669"/>
    <property type="project" value="UniProtKB-SubCell"/>
</dbReference>
<dbReference type="AlphaFoldDB" id="A0A5J4L431"/>
<feature type="chain" id="PRO_5023834817" evidence="9">
    <location>
        <begin position="25"/>
        <end position="362"/>
    </location>
</feature>
<dbReference type="CDD" id="cd13553">
    <property type="entry name" value="PBP2_NrtA_CpmA_like"/>
    <property type="match status" value="1"/>
</dbReference>
<evidence type="ECO:0000256" key="5">
    <source>
        <dbReference type="ARBA" id="ARBA00022475"/>
    </source>
</evidence>
<evidence type="ECO:0000256" key="7">
    <source>
        <dbReference type="ARBA" id="ARBA00022729"/>
    </source>
</evidence>
<dbReference type="NCBIfam" id="TIGR01728">
    <property type="entry name" value="SsuA_fam"/>
    <property type="match status" value="1"/>
</dbReference>
<gene>
    <name evidence="11" type="ORF">KDW_63880</name>
</gene>
<feature type="signal peptide" evidence="9">
    <location>
        <begin position="1"/>
        <end position="24"/>
    </location>
</feature>
<dbReference type="InterPro" id="IPR044527">
    <property type="entry name" value="NrtA/CpmA_ABC-bd_dom"/>
</dbReference>
<dbReference type="SMART" id="SM00062">
    <property type="entry name" value="PBPb"/>
    <property type="match status" value="1"/>
</dbReference>
<evidence type="ECO:0000256" key="1">
    <source>
        <dbReference type="ARBA" id="ARBA00004418"/>
    </source>
</evidence>
<keyword evidence="6" id="KW-0997">Cell inner membrane</keyword>
<dbReference type="Gene3D" id="3.40.190.10">
    <property type="entry name" value="Periplasmic binding protein-like II"/>
    <property type="match status" value="2"/>
</dbReference>
<keyword evidence="4" id="KW-0813">Transport</keyword>
<name>A0A5J4L431_9CHLR</name>
<dbReference type="Proteomes" id="UP000326912">
    <property type="component" value="Unassembled WGS sequence"/>
</dbReference>
<evidence type="ECO:0000313" key="11">
    <source>
        <dbReference type="EMBL" id="GER92226.1"/>
    </source>
</evidence>
<reference evidence="11 12" key="1">
    <citation type="submission" date="2019-10" db="EMBL/GenBank/DDBJ databases">
        <title>Dictyobacter vulcani sp. nov., within the class Ktedonobacteria, isolated from soil of volcanic Mt. Zao.</title>
        <authorList>
            <person name="Zheng Y."/>
            <person name="Wang C.M."/>
            <person name="Sakai Y."/>
            <person name="Abe K."/>
            <person name="Yokota A."/>
            <person name="Yabe S."/>
        </authorList>
    </citation>
    <scope>NUCLEOTIDE SEQUENCE [LARGE SCALE GENOMIC DNA]</scope>
    <source>
        <strain evidence="11 12">W12</strain>
    </source>
</reference>
<dbReference type="EMBL" id="BKZW01000006">
    <property type="protein sequence ID" value="GER92226.1"/>
    <property type="molecule type" value="Genomic_DNA"/>
</dbReference>
<feature type="domain" description="Solute-binding protein family 3/N-terminal" evidence="10">
    <location>
        <begin position="56"/>
        <end position="275"/>
    </location>
</feature>
<keyword evidence="7 9" id="KW-0732">Signal</keyword>
<accession>A0A5J4L431</accession>
<evidence type="ECO:0000259" key="10">
    <source>
        <dbReference type="SMART" id="SM00062"/>
    </source>
</evidence>
<dbReference type="PROSITE" id="PS51257">
    <property type="entry name" value="PROKAR_LIPOPROTEIN"/>
    <property type="match status" value="1"/>
</dbReference>
<keyword evidence="8" id="KW-0472">Membrane</keyword>
<comment type="similarity">
    <text evidence="3">Belongs to the bacterial solute-binding protein SsuA/TauA family.</text>
</comment>